<dbReference type="SUPFAM" id="SSF103473">
    <property type="entry name" value="MFS general substrate transporter"/>
    <property type="match status" value="1"/>
</dbReference>
<accession>A0A8J3X5P8</accession>
<evidence type="ECO:0008006" key="10">
    <source>
        <dbReference type="Google" id="ProtNLM"/>
    </source>
</evidence>
<feature type="transmembrane region" description="Helical" evidence="7">
    <location>
        <begin position="391"/>
        <end position="412"/>
    </location>
</feature>
<feature type="transmembrane region" description="Helical" evidence="7">
    <location>
        <begin position="356"/>
        <end position="379"/>
    </location>
</feature>
<evidence type="ECO:0000256" key="3">
    <source>
        <dbReference type="ARBA" id="ARBA00022692"/>
    </source>
</evidence>
<feature type="transmembrane region" description="Helical" evidence="7">
    <location>
        <begin position="302"/>
        <end position="325"/>
    </location>
</feature>
<dbReference type="Proteomes" id="UP000599074">
    <property type="component" value="Unassembled WGS sequence"/>
</dbReference>
<gene>
    <name evidence="8" type="ORF">Pme01_45600</name>
</gene>
<sequence>MSVVRTLGRSAILALFATRRLAGTGVRTGRFVVRNVLVARQRGAAGEAGMMRLLDLHAASCAGDTLIAIGLAGTIFFNVPVGEARGRVALYLLVTMLPFALLAPVVGPVLDRFRHGRRYALALTMLGRFFLAYMISEHIGGYTLYPAAFGMLVLSRAYGVARSAAVPRVLPAGLGLSEAGARASVFGTVAGAVIAPIGLAAAWFGPAWPLRVSMIVFGYGMVVALRLPPRADSQPPEMVPRLLQPAGHKGAKVLSGRLVLASLAGSATLRATYGFLTLYLAFAIRAGDLPTGLLGWTPTATTAIAVVAGALGLGSFVATAVGTTLRLRRPALLQAGAILAVALAGAVAVVGYNLLVVAALCLVTAVGSGLAKLAVDAVISERIPERVRGSAFAHSETLLMMAWVAGGALGLIPVGGRVGLGALAAFLALGLVRAVLAAGRLRRELLRGQPASEEPATADPDRAADPGRTADLSRTADPGRTADLSRTADPDRAADPGRTADESITLATPPEPAPGAVPDPATTRTLVQSEPDPPAGYHLYRPSGTDPTLDLKDDS</sequence>
<feature type="transmembrane region" description="Helical" evidence="7">
    <location>
        <begin position="258"/>
        <end position="282"/>
    </location>
</feature>
<feature type="transmembrane region" description="Helical" evidence="7">
    <location>
        <begin position="418"/>
        <end position="439"/>
    </location>
</feature>
<evidence type="ECO:0000313" key="8">
    <source>
        <dbReference type="EMBL" id="GII24963.1"/>
    </source>
</evidence>
<evidence type="ECO:0000256" key="7">
    <source>
        <dbReference type="SAM" id="Phobius"/>
    </source>
</evidence>
<dbReference type="Gene3D" id="1.20.1250.20">
    <property type="entry name" value="MFS general substrate transporter like domains"/>
    <property type="match status" value="1"/>
</dbReference>
<keyword evidence="9" id="KW-1185">Reference proteome</keyword>
<organism evidence="8 9">
    <name type="scientific">Planosporangium mesophilum</name>
    <dbReference type="NCBI Taxonomy" id="689768"/>
    <lineage>
        <taxon>Bacteria</taxon>
        <taxon>Bacillati</taxon>
        <taxon>Actinomycetota</taxon>
        <taxon>Actinomycetes</taxon>
        <taxon>Micromonosporales</taxon>
        <taxon>Micromonosporaceae</taxon>
        <taxon>Planosporangium</taxon>
    </lineage>
</organism>
<keyword evidence="5 7" id="KW-0472">Membrane</keyword>
<reference evidence="8" key="1">
    <citation type="submission" date="2021-01" db="EMBL/GenBank/DDBJ databases">
        <title>Whole genome shotgun sequence of Planosporangium mesophilum NBRC 109066.</title>
        <authorList>
            <person name="Komaki H."/>
            <person name="Tamura T."/>
        </authorList>
    </citation>
    <scope>NUCLEOTIDE SEQUENCE</scope>
    <source>
        <strain evidence="8">NBRC 109066</strain>
    </source>
</reference>
<evidence type="ECO:0000256" key="1">
    <source>
        <dbReference type="ARBA" id="ARBA00004651"/>
    </source>
</evidence>
<dbReference type="PANTHER" id="PTHR23513">
    <property type="entry name" value="INTEGRAL MEMBRANE EFFLUX PROTEIN-RELATED"/>
    <property type="match status" value="1"/>
</dbReference>
<name>A0A8J3X5P8_9ACTN</name>
<keyword evidence="2" id="KW-1003">Cell membrane</keyword>
<dbReference type="RefSeq" id="WP_168113987.1">
    <property type="nucleotide sequence ID" value="NZ_BOON01000044.1"/>
</dbReference>
<comment type="caution">
    <text evidence="8">The sequence shown here is derived from an EMBL/GenBank/DDBJ whole genome shotgun (WGS) entry which is preliminary data.</text>
</comment>
<feature type="transmembrane region" description="Helical" evidence="7">
    <location>
        <begin position="181"/>
        <end position="204"/>
    </location>
</feature>
<evidence type="ECO:0000256" key="4">
    <source>
        <dbReference type="ARBA" id="ARBA00022989"/>
    </source>
</evidence>
<proteinExistence type="predicted"/>
<evidence type="ECO:0000256" key="2">
    <source>
        <dbReference type="ARBA" id="ARBA00022475"/>
    </source>
</evidence>
<comment type="subcellular location">
    <subcellularLocation>
        <location evidence="1">Cell membrane</location>
        <topology evidence="1">Multi-pass membrane protein</topology>
    </subcellularLocation>
</comment>
<dbReference type="PANTHER" id="PTHR23513:SF18">
    <property type="entry name" value="INTEGRAL MEMBRANE PROTEIN"/>
    <property type="match status" value="1"/>
</dbReference>
<feature type="transmembrane region" description="Helical" evidence="7">
    <location>
        <begin position="332"/>
        <end position="350"/>
    </location>
</feature>
<dbReference type="GO" id="GO:0005886">
    <property type="term" value="C:plasma membrane"/>
    <property type="evidence" value="ECO:0007669"/>
    <property type="project" value="UniProtKB-SubCell"/>
</dbReference>
<feature type="transmembrane region" description="Helical" evidence="7">
    <location>
        <begin position="89"/>
        <end position="107"/>
    </location>
</feature>
<evidence type="ECO:0000256" key="6">
    <source>
        <dbReference type="SAM" id="MobiDB-lite"/>
    </source>
</evidence>
<evidence type="ECO:0000313" key="9">
    <source>
        <dbReference type="Proteomes" id="UP000599074"/>
    </source>
</evidence>
<evidence type="ECO:0000256" key="5">
    <source>
        <dbReference type="ARBA" id="ARBA00023136"/>
    </source>
</evidence>
<dbReference type="EMBL" id="BOON01000044">
    <property type="protein sequence ID" value="GII24963.1"/>
    <property type="molecule type" value="Genomic_DNA"/>
</dbReference>
<keyword evidence="4 7" id="KW-1133">Transmembrane helix</keyword>
<dbReference type="AlphaFoldDB" id="A0A8J3X5P8"/>
<keyword evidence="3 7" id="KW-0812">Transmembrane</keyword>
<feature type="transmembrane region" description="Helical" evidence="7">
    <location>
        <begin position="56"/>
        <end position="77"/>
    </location>
</feature>
<dbReference type="InterPro" id="IPR036259">
    <property type="entry name" value="MFS_trans_sf"/>
</dbReference>
<feature type="compositionally biased region" description="Basic and acidic residues" evidence="6">
    <location>
        <begin position="486"/>
        <end position="501"/>
    </location>
</feature>
<feature type="region of interest" description="Disordered" evidence="6">
    <location>
        <begin position="448"/>
        <end position="555"/>
    </location>
</feature>
<protein>
    <recommendedName>
        <fullName evidence="10">MFS transporter</fullName>
    </recommendedName>
</protein>